<accession>A0A7Y3W066</accession>
<dbReference type="AlphaFoldDB" id="A0A7Y3W066"/>
<evidence type="ECO:0000313" key="2">
    <source>
        <dbReference type="Proteomes" id="UP000536509"/>
    </source>
</evidence>
<name>A0A7Y3W066_9FLAO</name>
<proteinExistence type="predicted"/>
<reference evidence="1 2" key="1">
    <citation type="submission" date="2020-05" db="EMBL/GenBank/DDBJ databases">
        <title>Draft genome of Flavobacterium sp. IMCC34852.</title>
        <authorList>
            <person name="Song J."/>
            <person name="Cho J.-C."/>
        </authorList>
    </citation>
    <scope>NUCLEOTIDE SEQUENCE [LARGE SCALE GENOMIC DNA]</scope>
    <source>
        <strain evidence="1 2">IMCC34852</strain>
    </source>
</reference>
<comment type="caution">
    <text evidence="1">The sequence shown here is derived from an EMBL/GenBank/DDBJ whole genome shotgun (WGS) entry which is preliminary data.</text>
</comment>
<dbReference type="EMBL" id="JABEVX010000013">
    <property type="protein sequence ID" value="NNT73246.1"/>
    <property type="molecule type" value="Genomic_DNA"/>
</dbReference>
<sequence>MKQILFIFIITLIGCNSNPKQEENSVETPEVVFEEPVYKEPKITGDKYFEYDELIHYKNKIREDQIGELYDNQKKSELDSLKMGVILNDTPKSISDTTFIKKLEKLGYLKTKIDSEKFDDINQIFTQKEHEEIYALACVYVYRDIMIFRRKSKIVGIAKICFECSSSQIHGTKANKDGFGMSGDFDKLYKILNEK</sequence>
<protein>
    <recommendedName>
        <fullName evidence="3">Lipoprotein</fullName>
    </recommendedName>
</protein>
<evidence type="ECO:0000313" key="1">
    <source>
        <dbReference type="EMBL" id="NNT73246.1"/>
    </source>
</evidence>
<dbReference type="PROSITE" id="PS51257">
    <property type="entry name" value="PROKAR_LIPOPROTEIN"/>
    <property type="match status" value="1"/>
</dbReference>
<organism evidence="1 2">
    <name type="scientific">Flavobacterium rivulicola</name>
    <dbReference type="NCBI Taxonomy" id="2732161"/>
    <lineage>
        <taxon>Bacteria</taxon>
        <taxon>Pseudomonadati</taxon>
        <taxon>Bacteroidota</taxon>
        <taxon>Flavobacteriia</taxon>
        <taxon>Flavobacteriales</taxon>
        <taxon>Flavobacteriaceae</taxon>
        <taxon>Flavobacterium</taxon>
    </lineage>
</organism>
<gene>
    <name evidence="1" type="ORF">HKT18_13560</name>
</gene>
<keyword evidence="2" id="KW-1185">Reference proteome</keyword>
<dbReference type="RefSeq" id="WP_171223405.1">
    <property type="nucleotide sequence ID" value="NZ_CP121446.1"/>
</dbReference>
<dbReference type="Proteomes" id="UP000536509">
    <property type="component" value="Unassembled WGS sequence"/>
</dbReference>
<evidence type="ECO:0008006" key="3">
    <source>
        <dbReference type="Google" id="ProtNLM"/>
    </source>
</evidence>